<keyword evidence="2" id="KW-1185">Reference proteome</keyword>
<proteinExistence type="predicted"/>
<reference evidence="1 2" key="1">
    <citation type="submission" date="2007-01" db="EMBL/GenBank/DDBJ databases">
        <authorList>
            <person name="Haygood M."/>
            <person name="Podell S."/>
            <person name="Anderson C."/>
            <person name="Hopkinson B."/>
            <person name="Roe K."/>
            <person name="Barbeau K."/>
            <person name="Gaasterland T."/>
            <person name="Ferriera S."/>
            <person name="Johnson J."/>
            <person name="Kravitz S."/>
            <person name="Beeson K."/>
            <person name="Sutton G."/>
            <person name="Rogers Y.-H."/>
            <person name="Friedman R."/>
            <person name="Frazier M."/>
            <person name="Venter J.C."/>
        </authorList>
    </citation>
    <scope>NUCLEOTIDE SEQUENCE [LARGE SCALE GENOMIC DNA]</scope>
    <source>
        <strain evidence="1 2">ATCC 23134</strain>
    </source>
</reference>
<dbReference type="AlphaFoldDB" id="A1ZQA1"/>
<comment type="caution">
    <text evidence="1">The sequence shown here is derived from an EMBL/GenBank/DDBJ whole genome shotgun (WGS) entry which is preliminary data.</text>
</comment>
<dbReference type="EMBL" id="AAWS01000023">
    <property type="protein sequence ID" value="EAY27510.1"/>
    <property type="molecule type" value="Genomic_DNA"/>
</dbReference>
<name>A1ZQA1_MICM2</name>
<protein>
    <submittedName>
        <fullName evidence="1">Uncharacterized protein</fullName>
    </submittedName>
</protein>
<evidence type="ECO:0000313" key="2">
    <source>
        <dbReference type="Proteomes" id="UP000004095"/>
    </source>
</evidence>
<gene>
    <name evidence="1" type="ORF">M23134_06911</name>
</gene>
<sequence length="41" mass="4568">MLLSNYEPGSPFSKELQIAHFAVALTYTQKVETGAVLKHFT</sequence>
<organism evidence="1 2">
    <name type="scientific">Microscilla marina ATCC 23134</name>
    <dbReference type="NCBI Taxonomy" id="313606"/>
    <lineage>
        <taxon>Bacteria</taxon>
        <taxon>Pseudomonadati</taxon>
        <taxon>Bacteroidota</taxon>
        <taxon>Cytophagia</taxon>
        <taxon>Cytophagales</taxon>
        <taxon>Microscillaceae</taxon>
        <taxon>Microscilla</taxon>
    </lineage>
</organism>
<evidence type="ECO:0000313" key="1">
    <source>
        <dbReference type="EMBL" id="EAY27510.1"/>
    </source>
</evidence>
<dbReference type="Proteomes" id="UP000004095">
    <property type="component" value="Unassembled WGS sequence"/>
</dbReference>
<accession>A1ZQA1</accession>